<organism evidence="3 4">
    <name type="scientific">Caldisalinibacter kiritimatiensis</name>
    <dbReference type="NCBI Taxonomy" id="1304284"/>
    <lineage>
        <taxon>Bacteria</taxon>
        <taxon>Bacillati</taxon>
        <taxon>Bacillota</taxon>
        <taxon>Tissierellia</taxon>
        <taxon>Tissierellales</taxon>
        <taxon>Thermohalobacteraceae</taxon>
        <taxon>Caldisalinibacter</taxon>
    </lineage>
</organism>
<protein>
    <submittedName>
        <fullName evidence="3">Putative phosphotransbutyrylase</fullName>
    </submittedName>
</protein>
<feature type="transmembrane region" description="Helical" evidence="1">
    <location>
        <begin position="63"/>
        <end position="79"/>
    </location>
</feature>
<gene>
    <name evidence="3" type="ORF">L21TH_2600</name>
</gene>
<dbReference type="AlphaFoldDB" id="R1AQD9"/>
<comment type="caution">
    <text evidence="3">The sequence shown here is derived from an EMBL/GenBank/DDBJ whole genome shotgun (WGS) entry which is preliminary data.</text>
</comment>
<proteinExistence type="predicted"/>
<evidence type="ECO:0000256" key="1">
    <source>
        <dbReference type="SAM" id="Phobius"/>
    </source>
</evidence>
<dbReference type="PIRSF" id="PIRSF019083">
    <property type="entry name" value="UCP019083_VanZ"/>
    <property type="match status" value="1"/>
</dbReference>
<feature type="transmembrane region" description="Helical" evidence="1">
    <location>
        <begin position="39"/>
        <end position="56"/>
    </location>
</feature>
<accession>R1AQD9</accession>
<keyword evidence="4" id="KW-1185">Reference proteome</keyword>
<evidence type="ECO:0000313" key="4">
    <source>
        <dbReference type="Proteomes" id="UP000013378"/>
    </source>
</evidence>
<name>R1AQD9_9FIRM</name>
<dbReference type="Pfam" id="PF04892">
    <property type="entry name" value="VanZ"/>
    <property type="match status" value="1"/>
</dbReference>
<evidence type="ECO:0000313" key="3">
    <source>
        <dbReference type="EMBL" id="EOC99342.1"/>
    </source>
</evidence>
<dbReference type="NCBIfam" id="NF037970">
    <property type="entry name" value="vanZ_1"/>
    <property type="match status" value="1"/>
</dbReference>
<keyword evidence="1" id="KW-0472">Membrane</keyword>
<feature type="transmembrane region" description="Helical" evidence="1">
    <location>
        <begin position="99"/>
        <end position="115"/>
    </location>
</feature>
<dbReference type="STRING" id="1304284.L21TH_2600"/>
<keyword evidence="1" id="KW-0812">Transmembrane</keyword>
<feature type="domain" description="VanZ-like" evidence="2">
    <location>
        <begin position="31"/>
        <end position="114"/>
    </location>
</feature>
<reference evidence="3 4" key="1">
    <citation type="journal article" date="2015" name="Geomicrobiol. J.">
        <title>Caldisalinibacter kiritimatiensis gen. nov., sp. nov., a moderately thermohalophilic thiosulfate-reducing bacterium from a hypersaline microbial mat.</title>
        <authorList>
            <person name="Ben Hania W."/>
            <person name="Joseph M."/>
            <person name="Fiebig A."/>
            <person name="Bunk B."/>
            <person name="Klenk H.-P."/>
            <person name="Fardeau M.-L."/>
            <person name="Spring S."/>
        </authorList>
    </citation>
    <scope>NUCLEOTIDE SEQUENCE [LARGE SCALE GENOMIC DNA]</scope>
    <source>
        <strain evidence="3 4">L21-TH-D2</strain>
    </source>
</reference>
<dbReference type="eggNOG" id="COG5652">
    <property type="taxonomic scope" value="Bacteria"/>
</dbReference>
<evidence type="ECO:0000259" key="2">
    <source>
        <dbReference type="Pfam" id="PF04892"/>
    </source>
</evidence>
<dbReference type="InterPro" id="IPR016747">
    <property type="entry name" value="Phosphotransbutyrylase"/>
</dbReference>
<keyword evidence="1" id="KW-1133">Transmembrane helix</keyword>
<dbReference type="InterPro" id="IPR006976">
    <property type="entry name" value="VanZ-like"/>
</dbReference>
<dbReference type="EMBL" id="ARZA01000277">
    <property type="protein sequence ID" value="EOC99342.1"/>
    <property type="molecule type" value="Genomic_DNA"/>
</dbReference>
<dbReference type="Proteomes" id="UP000013378">
    <property type="component" value="Unassembled WGS sequence"/>
</dbReference>
<sequence>MSKKVTKVIVETVDKVVKLDDDREDINLVEKFNHIVRKYAHFTCYLVLGLLVMNAFRRSGVKGLRVFIFSLMFCIFYAISDEMHQVFIPGRGAQVTDVLIDNLGSFVGIGMYGVIGKFKKVIASN</sequence>